<dbReference type="SUPFAM" id="SSF55797">
    <property type="entry name" value="PR-1-like"/>
    <property type="match status" value="1"/>
</dbReference>
<evidence type="ECO:0000313" key="3">
    <source>
        <dbReference type="EMBL" id="RCN41846.1"/>
    </source>
</evidence>
<feature type="compositionally biased region" description="Polar residues" evidence="1">
    <location>
        <begin position="14"/>
        <end position="24"/>
    </location>
</feature>
<dbReference type="Pfam" id="PF00188">
    <property type="entry name" value="CAP"/>
    <property type="match status" value="1"/>
</dbReference>
<feature type="region of interest" description="Disordered" evidence="1">
    <location>
        <begin position="1"/>
        <end position="24"/>
    </location>
</feature>
<name>A0A368GBS4_ANCCA</name>
<dbReference type="Proteomes" id="UP000252519">
    <property type="component" value="Unassembled WGS sequence"/>
</dbReference>
<protein>
    <recommendedName>
        <fullName evidence="2">SCP domain-containing protein</fullName>
    </recommendedName>
</protein>
<dbReference type="OrthoDB" id="5873663at2759"/>
<evidence type="ECO:0000259" key="2">
    <source>
        <dbReference type="Pfam" id="PF00188"/>
    </source>
</evidence>
<evidence type="ECO:0000313" key="4">
    <source>
        <dbReference type="Proteomes" id="UP000252519"/>
    </source>
</evidence>
<accession>A0A368GBS4</accession>
<feature type="compositionally biased region" description="Basic and acidic residues" evidence="1">
    <location>
        <begin position="1"/>
        <end position="11"/>
    </location>
</feature>
<dbReference type="InterPro" id="IPR014044">
    <property type="entry name" value="CAP_dom"/>
</dbReference>
<dbReference type="STRING" id="29170.A0A368GBS4"/>
<comment type="caution">
    <text evidence="3">The sequence shown here is derived from an EMBL/GenBank/DDBJ whole genome shotgun (WGS) entry which is preliminary data.</text>
</comment>
<keyword evidence="4" id="KW-1185">Reference proteome</keyword>
<dbReference type="EMBL" id="JOJR01000219">
    <property type="protein sequence ID" value="RCN41846.1"/>
    <property type="molecule type" value="Genomic_DNA"/>
</dbReference>
<gene>
    <name evidence="3" type="ORF">ANCCAN_12174</name>
</gene>
<organism evidence="3 4">
    <name type="scientific">Ancylostoma caninum</name>
    <name type="common">Dog hookworm</name>
    <dbReference type="NCBI Taxonomy" id="29170"/>
    <lineage>
        <taxon>Eukaryota</taxon>
        <taxon>Metazoa</taxon>
        <taxon>Ecdysozoa</taxon>
        <taxon>Nematoda</taxon>
        <taxon>Chromadorea</taxon>
        <taxon>Rhabditida</taxon>
        <taxon>Rhabditina</taxon>
        <taxon>Rhabditomorpha</taxon>
        <taxon>Strongyloidea</taxon>
        <taxon>Ancylostomatidae</taxon>
        <taxon>Ancylostomatinae</taxon>
        <taxon>Ancylostoma</taxon>
    </lineage>
</organism>
<reference evidence="3 4" key="1">
    <citation type="submission" date="2014-10" db="EMBL/GenBank/DDBJ databases">
        <title>Draft genome of the hookworm Ancylostoma caninum.</title>
        <authorList>
            <person name="Mitreva M."/>
        </authorList>
    </citation>
    <scope>NUCLEOTIDE SEQUENCE [LARGE SCALE GENOMIC DNA]</scope>
    <source>
        <strain evidence="3 4">Baltimore</strain>
    </source>
</reference>
<evidence type="ECO:0000256" key="1">
    <source>
        <dbReference type="SAM" id="MobiDB-lite"/>
    </source>
</evidence>
<sequence>MVLNFHNDKRRILSSGQQRNNDGTTLKAANKMNELTWDCDLERQATKGAAQCGSFTSANRGVNQEL</sequence>
<proteinExistence type="predicted"/>
<dbReference type="Gene3D" id="3.40.33.10">
    <property type="entry name" value="CAP"/>
    <property type="match status" value="1"/>
</dbReference>
<feature type="domain" description="SCP" evidence="2">
    <location>
        <begin position="3"/>
        <end position="61"/>
    </location>
</feature>
<dbReference type="InterPro" id="IPR035940">
    <property type="entry name" value="CAP_sf"/>
</dbReference>
<dbReference type="AlphaFoldDB" id="A0A368GBS4"/>